<protein>
    <submittedName>
        <fullName evidence="1">Uncharacterized protein</fullName>
    </submittedName>
</protein>
<dbReference type="Proteomes" id="UP000648801">
    <property type="component" value="Unassembled WGS sequence"/>
</dbReference>
<evidence type="ECO:0000313" key="2">
    <source>
        <dbReference type="Proteomes" id="UP000648801"/>
    </source>
</evidence>
<reference evidence="1" key="1">
    <citation type="journal article" date="2014" name="Int. J. Syst. Evol. Microbiol.">
        <title>Complete genome sequence of Corynebacterium casei LMG S-19264T (=DSM 44701T), isolated from a smear-ripened cheese.</title>
        <authorList>
            <consortium name="US DOE Joint Genome Institute (JGI-PGF)"/>
            <person name="Walter F."/>
            <person name="Albersmeier A."/>
            <person name="Kalinowski J."/>
            <person name="Ruckert C."/>
        </authorList>
    </citation>
    <scope>NUCLEOTIDE SEQUENCE</scope>
    <source>
        <strain evidence="1">CGMCC 1.15447</strain>
    </source>
</reference>
<reference evidence="1" key="2">
    <citation type="submission" date="2020-09" db="EMBL/GenBank/DDBJ databases">
        <authorList>
            <person name="Sun Q."/>
            <person name="Zhou Y."/>
        </authorList>
    </citation>
    <scope>NUCLEOTIDE SEQUENCE</scope>
    <source>
        <strain evidence="1">CGMCC 1.15447</strain>
    </source>
</reference>
<organism evidence="1 2">
    <name type="scientific">Edaphobacter acidisoli</name>
    <dbReference type="NCBI Taxonomy" id="2040573"/>
    <lineage>
        <taxon>Bacteria</taxon>
        <taxon>Pseudomonadati</taxon>
        <taxon>Acidobacteriota</taxon>
        <taxon>Terriglobia</taxon>
        <taxon>Terriglobales</taxon>
        <taxon>Acidobacteriaceae</taxon>
        <taxon>Edaphobacter</taxon>
    </lineage>
</organism>
<sequence length="76" mass="8317">MPAQGLRQVLVNRGDHLRTAPFRLPAAELIGRPEDLREALLAEVIRQSKLLLIILSGAAGRQVGISRLPDVADNRL</sequence>
<proteinExistence type="predicted"/>
<accession>A0A916S0B1</accession>
<dbReference type="EMBL" id="BMJB01000003">
    <property type="protein sequence ID" value="GGA78916.1"/>
    <property type="molecule type" value="Genomic_DNA"/>
</dbReference>
<dbReference type="AlphaFoldDB" id="A0A916S0B1"/>
<name>A0A916S0B1_9BACT</name>
<gene>
    <name evidence="1" type="ORF">GCM10011507_32710</name>
</gene>
<comment type="caution">
    <text evidence="1">The sequence shown here is derived from an EMBL/GenBank/DDBJ whole genome shotgun (WGS) entry which is preliminary data.</text>
</comment>
<keyword evidence="2" id="KW-1185">Reference proteome</keyword>
<evidence type="ECO:0000313" key="1">
    <source>
        <dbReference type="EMBL" id="GGA78916.1"/>
    </source>
</evidence>